<accession>A0A2N1UNZ4</accession>
<gene>
    <name evidence="1" type="ORF">CVV26_01060</name>
</gene>
<organism evidence="1 2">
    <name type="scientific">Candidatus Kuenenbacteria bacterium HGW-Kuenenbacteria-1</name>
    <dbReference type="NCBI Taxonomy" id="2013812"/>
    <lineage>
        <taxon>Bacteria</taxon>
        <taxon>Candidatus Kueneniibacteriota</taxon>
    </lineage>
</organism>
<protein>
    <submittedName>
        <fullName evidence="1">Uncharacterized protein</fullName>
    </submittedName>
</protein>
<dbReference type="Proteomes" id="UP000233414">
    <property type="component" value="Unassembled WGS sequence"/>
</dbReference>
<name>A0A2N1UNZ4_9BACT</name>
<comment type="caution">
    <text evidence="1">The sequence shown here is derived from an EMBL/GenBank/DDBJ whole genome shotgun (WGS) entry which is preliminary data.</text>
</comment>
<dbReference type="AlphaFoldDB" id="A0A2N1UNZ4"/>
<dbReference type="EMBL" id="PGYQ01000002">
    <property type="protein sequence ID" value="PKL72584.1"/>
    <property type="molecule type" value="Genomic_DNA"/>
</dbReference>
<reference evidence="1 2" key="1">
    <citation type="journal article" date="2017" name="ISME J.">
        <title>Potential for microbial H2 and metal transformations associated with novel bacteria and archaea in deep terrestrial subsurface sediments.</title>
        <authorList>
            <person name="Hernsdorf A.W."/>
            <person name="Amano Y."/>
            <person name="Miyakawa K."/>
            <person name="Ise K."/>
            <person name="Suzuki Y."/>
            <person name="Anantharaman K."/>
            <person name="Probst A."/>
            <person name="Burstein D."/>
            <person name="Thomas B.C."/>
            <person name="Banfield J.F."/>
        </authorList>
    </citation>
    <scope>NUCLEOTIDE SEQUENCE [LARGE SCALE GENOMIC DNA]</scope>
    <source>
        <strain evidence="1">HGW-Kuenenbacteria-1</strain>
    </source>
</reference>
<evidence type="ECO:0000313" key="1">
    <source>
        <dbReference type="EMBL" id="PKL72584.1"/>
    </source>
</evidence>
<proteinExistence type="predicted"/>
<evidence type="ECO:0000313" key="2">
    <source>
        <dbReference type="Proteomes" id="UP000233414"/>
    </source>
</evidence>
<sequence length="62" mass="7121">MQETRVNLKHLLEDIRDGYSLTVEEIILTELIANSLDSKASRIELFTEPEKIVLLFATMVTE</sequence>